<feature type="domain" description="Orn/Lys/Arg decarboxylases family 1 pyridoxal-P attachment site" evidence="7">
    <location>
        <begin position="280"/>
        <end position="294"/>
    </location>
</feature>
<dbReference type="EMBL" id="CP095045">
    <property type="protein sequence ID" value="UOQ55837.1"/>
    <property type="molecule type" value="Genomic_DNA"/>
</dbReference>
<dbReference type="Pfam" id="PF01276">
    <property type="entry name" value="OKR_DC_1"/>
    <property type="match status" value="1"/>
</dbReference>
<proteinExistence type="inferred from homology"/>
<keyword evidence="5" id="KW-0456">Lyase</keyword>
<evidence type="ECO:0000256" key="3">
    <source>
        <dbReference type="ARBA" id="ARBA00022793"/>
    </source>
</evidence>
<keyword evidence="4" id="KW-0663">Pyridoxal phosphate</keyword>
<reference evidence="8 9" key="1">
    <citation type="submission" date="2022-04" db="EMBL/GenBank/DDBJ databases">
        <title>Leucobacter sp. isolated from rhizosphere of garlic.</title>
        <authorList>
            <person name="Won M."/>
            <person name="Lee C.-M."/>
            <person name="Woen H.-Y."/>
            <person name="Kwon S.-W."/>
        </authorList>
    </citation>
    <scope>NUCLEOTIDE SEQUENCE [LARGE SCALE GENOMIC DNA]</scope>
    <source>
        <strain evidence="8 9">H21R-40</strain>
    </source>
</reference>
<dbReference type="PANTHER" id="PTHR43277">
    <property type="entry name" value="ARGININE DECARBOXYLASE"/>
    <property type="match status" value="1"/>
</dbReference>
<dbReference type="InterPro" id="IPR052357">
    <property type="entry name" value="Orn_Lys_Arg_decarboxylase-I"/>
</dbReference>
<comment type="cofactor">
    <cofactor evidence="1">
        <name>pyridoxal 5'-phosphate</name>
        <dbReference type="ChEBI" id="CHEBI:597326"/>
    </cofactor>
</comment>
<dbReference type="InterPro" id="IPR015424">
    <property type="entry name" value="PyrdxlP-dep_Trfase"/>
</dbReference>
<dbReference type="SUPFAM" id="SSF55904">
    <property type="entry name" value="Ornithine decarboxylase C-terminal domain"/>
    <property type="match status" value="1"/>
</dbReference>
<evidence type="ECO:0000256" key="4">
    <source>
        <dbReference type="ARBA" id="ARBA00022898"/>
    </source>
</evidence>
<feature type="region of interest" description="Disordered" evidence="6">
    <location>
        <begin position="1"/>
        <end position="29"/>
    </location>
</feature>
<protein>
    <submittedName>
        <fullName evidence="8">Amino acid decarboxylase</fullName>
    </submittedName>
</protein>
<evidence type="ECO:0000256" key="5">
    <source>
        <dbReference type="ARBA" id="ARBA00023239"/>
    </source>
</evidence>
<dbReference type="InterPro" id="IPR015421">
    <property type="entry name" value="PyrdxlP-dep_Trfase_major"/>
</dbReference>
<feature type="compositionally biased region" description="Basic and acidic residues" evidence="6">
    <location>
        <begin position="1"/>
        <end position="10"/>
    </location>
</feature>
<dbReference type="InterPro" id="IPR008286">
    <property type="entry name" value="Prn/Lys/Arg_de-COase_C"/>
</dbReference>
<dbReference type="PANTHER" id="PTHR43277:SF4">
    <property type="entry name" value="ARGININE DECARBOXYLASE"/>
    <property type="match status" value="1"/>
</dbReference>
<evidence type="ECO:0000313" key="9">
    <source>
        <dbReference type="Proteomes" id="UP000831786"/>
    </source>
</evidence>
<dbReference type="Pfam" id="PF03711">
    <property type="entry name" value="OKR_DC_1_C"/>
    <property type="match status" value="1"/>
</dbReference>
<evidence type="ECO:0000256" key="1">
    <source>
        <dbReference type="ARBA" id="ARBA00001933"/>
    </source>
</evidence>
<dbReference type="PROSITE" id="PS00703">
    <property type="entry name" value="OKR_DC_1"/>
    <property type="match status" value="1"/>
</dbReference>
<dbReference type="Proteomes" id="UP000831786">
    <property type="component" value="Chromosome"/>
</dbReference>
<keyword evidence="3" id="KW-0210">Decarboxylase</keyword>
<evidence type="ECO:0000256" key="2">
    <source>
        <dbReference type="ARBA" id="ARBA00010671"/>
    </source>
</evidence>
<organism evidence="8 9">
    <name type="scientific">Leucobacter allii</name>
    <dbReference type="NCBI Taxonomy" id="2932247"/>
    <lineage>
        <taxon>Bacteria</taxon>
        <taxon>Bacillati</taxon>
        <taxon>Actinomycetota</taxon>
        <taxon>Actinomycetes</taxon>
        <taxon>Micrococcales</taxon>
        <taxon>Microbacteriaceae</taxon>
        <taxon>Leucobacter</taxon>
    </lineage>
</organism>
<dbReference type="SUPFAM" id="SSF53383">
    <property type="entry name" value="PLP-dependent transferases"/>
    <property type="match status" value="1"/>
</dbReference>
<feature type="compositionally biased region" description="Low complexity" evidence="6">
    <location>
        <begin position="17"/>
        <end position="29"/>
    </location>
</feature>
<evidence type="ECO:0000256" key="6">
    <source>
        <dbReference type="SAM" id="MobiDB-lite"/>
    </source>
</evidence>
<evidence type="ECO:0000259" key="7">
    <source>
        <dbReference type="PROSITE" id="PS00703"/>
    </source>
</evidence>
<accession>A0ABY4FGN6</accession>
<comment type="similarity">
    <text evidence="2">Belongs to the Orn/Lys/Arg decarboxylase class-I family.</text>
</comment>
<gene>
    <name evidence="8" type="ORF">MUN78_08925</name>
</gene>
<dbReference type="RefSeq" id="WP_244725879.1">
    <property type="nucleotide sequence ID" value="NZ_CP095045.1"/>
</dbReference>
<dbReference type="Gene3D" id="3.40.640.10">
    <property type="entry name" value="Type I PLP-dependent aspartate aminotransferase-like (Major domain)"/>
    <property type="match status" value="1"/>
</dbReference>
<dbReference type="InterPro" id="IPR000310">
    <property type="entry name" value="Orn/Lys/Arg_deCO2ase_major_dom"/>
</dbReference>
<dbReference type="InterPro" id="IPR036633">
    <property type="entry name" value="Prn/Lys/Arg_de-COase_C_sf"/>
</dbReference>
<dbReference type="Gene3D" id="3.90.100.10">
    <property type="entry name" value="Orn/Lys/Arg decarboxylase, C-terminal domain"/>
    <property type="match status" value="1"/>
</dbReference>
<name>A0ABY4FGN6_9MICO</name>
<sequence length="554" mass="56870">MLHQESRAHDPAAFVTAPGPEARGRASAAPRPAAAVLGAADAHAPAADAFATRFPEAQREAPYADALRRFGDSGAQSLMVPGHGNDPAQGAAHLGALFGPRVAELDVPLMIEGIDLGADSPLERARRLAAEAWGARRTWFLTNGASQANRTAAIAVRGLGERVLIQRSMHSSFTDGVLLAGLVPAFVAPAIDARHGIAHGLTPQALDAALTREGEAGRPVSSVYAVSPSYFGSTADVAGLAEVAHAHGAALIVDGAWGAHFGFHPGLPESPARLGADLVVSSTHKLAGSLTQSAMLHLGEGPFAERLEPLVERAFGMTASTSMSGVLMGSLDAARQALVAGRERIDGALRAADELRDRVRSDARFAIISDGFDAFPDIVATDRLRVPIDVSGLGRSGHWVRGRMIADHGIYLEMSTATSVVAVIGALQAPDVDRVVAALTAVADAAGDAAEGEAGAGEAAPREFPELPAPGALRLLPRDAFFGASEVVPAAEAIGRVSADTLAAYPPGIPNLLPGEEITAETVAFLQAVADSPTGYVRGAVDAGVTGIRVVAHG</sequence>
<keyword evidence="9" id="KW-1185">Reference proteome</keyword>
<evidence type="ECO:0000313" key="8">
    <source>
        <dbReference type="EMBL" id="UOQ55837.1"/>
    </source>
</evidence>